<feature type="domain" description="Transcription regulator PadR N-terminal" evidence="1">
    <location>
        <begin position="21"/>
        <end position="94"/>
    </location>
</feature>
<proteinExistence type="predicted"/>
<dbReference type="InterPro" id="IPR036388">
    <property type="entry name" value="WH-like_DNA-bd_sf"/>
</dbReference>
<dbReference type="Pfam" id="PF03551">
    <property type="entry name" value="PadR"/>
    <property type="match status" value="1"/>
</dbReference>
<accession>A0ABD4A5F2</accession>
<comment type="caution">
    <text evidence="2">The sequence shown here is derived from an EMBL/GenBank/DDBJ whole genome shotgun (WGS) entry which is preliminary data.</text>
</comment>
<dbReference type="EMBL" id="JXLU01000114">
    <property type="protein sequence ID" value="KIO71850.1"/>
    <property type="molecule type" value="Genomic_DNA"/>
</dbReference>
<dbReference type="PANTHER" id="PTHR33169">
    <property type="entry name" value="PADR-FAMILY TRANSCRIPTIONAL REGULATOR"/>
    <property type="match status" value="1"/>
</dbReference>
<protein>
    <recommendedName>
        <fullName evidence="1">Transcription regulator PadR N-terminal domain-containing protein</fullName>
    </recommendedName>
</protein>
<dbReference type="AlphaFoldDB" id="A0ABD4A5F2"/>
<gene>
    <name evidence="2" type="ORF">B4167_3253</name>
</gene>
<dbReference type="RefSeq" id="WP_034772323.1">
    <property type="nucleotide sequence ID" value="NZ_CCRF01000080.1"/>
</dbReference>
<dbReference type="Gene3D" id="1.10.10.10">
    <property type="entry name" value="Winged helix-like DNA-binding domain superfamily/Winged helix DNA-binding domain"/>
    <property type="match status" value="1"/>
</dbReference>
<reference evidence="2 3" key="1">
    <citation type="submission" date="2015-01" db="EMBL/GenBank/DDBJ databases">
        <title>Draft Genome Sequences of Four Bacillus thermoamylovorans Strains, Isolated From Food Products.</title>
        <authorList>
            <person name="Krawcyk A.O."/>
            <person name="Berendsen E.M."/>
            <person name="Eijlander R.T."/>
            <person name="de Jong A."/>
            <person name="Wells-Bennik M."/>
            <person name="Kuipers O.P."/>
        </authorList>
    </citation>
    <scope>NUCLEOTIDE SEQUENCE [LARGE SCALE GENOMIC DNA]</scope>
    <source>
        <strain evidence="2 3">B4167</strain>
    </source>
</reference>
<dbReference type="InterPro" id="IPR036390">
    <property type="entry name" value="WH_DNA-bd_sf"/>
</dbReference>
<evidence type="ECO:0000313" key="3">
    <source>
        <dbReference type="Proteomes" id="UP000032076"/>
    </source>
</evidence>
<organism evidence="2 3">
    <name type="scientific">Caldibacillus thermoamylovorans</name>
    <dbReference type="NCBI Taxonomy" id="35841"/>
    <lineage>
        <taxon>Bacteria</taxon>
        <taxon>Bacillati</taxon>
        <taxon>Bacillota</taxon>
        <taxon>Bacilli</taxon>
        <taxon>Bacillales</taxon>
        <taxon>Bacillaceae</taxon>
        <taxon>Caldibacillus</taxon>
    </lineage>
</organism>
<dbReference type="PANTHER" id="PTHR33169:SF25">
    <property type="entry name" value="DNA-BINDING PROTEIN YIZB-RELATED"/>
    <property type="match status" value="1"/>
</dbReference>
<dbReference type="SUPFAM" id="SSF46785">
    <property type="entry name" value="Winged helix' DNA-binding domain"/>
    <property type="match status" value="1"/>
</dbReference>
<dbReference type="InterPro" id="IPR052509">
    <property type="entry name" value="Metal_resp_DNA-bind_regulator"/>
</dbReference>
<sequence>MKGGNALESSQILKGILEGCLLAIISKGETYGYEMIEKLGKYGFIMVREGSIYPLLLRMRKEKLVEVKTKPVPSGGPQRKYYYITNKGLEELEKFKEIWMDISTSVNMLLDQETKGEIEK</sequence>
<evidence type="ECO:0000259" key="1">
    <source>
        <dbReference type="Pfam" id="PF03551"/>
    </source>
</evidence>
<name>A0ABD4A5F2_9BACI</name>
<dbReference type="Proteomes" id="UP000032076">
    <property type="component" value="Unassembled WGS sequence"/>
</dbReference>
<dbReference type="InterPro" id="IPR005149">
    <property type="entry name" value="Tscrpt_reg_PadR_N"/>
</dbReference>
<evidence type="ECO:0000313" key="2">
    <source>
        <dbReference type="EMBL" id="KIO71850.1"/>
    </source>
</evidence>